<sequence>MENNIADRHLFLNDGSIVQRSDYSLNTLGVEFGGRGFPASQGCYMVISLQEEFQYLAANIAWTKEENRFLRYYYDSRWIGLFSNLSFDTAAT</sequence>
<protein>
    <submittedName>
        <fullName evidence="1">Uncharacterized protein</fullName>
    </submittedName>
</protein>
<gene>
    <name evidence="1" type="ORF">SOMG_00012</name>
</gene>
<accession>A0AAF0AVI5</accession>
<dbReference type="EMBL" id="CP115611">
    <property type="protein sequence ID" value="WBW72035.1"/>
    <property type="molecule type" value="Genomic_DNA"/>
</dbReference>
<keyword evidence="2" id="KW-1185">Reference proteome</keyword>
<dbReference type="KEGG" id="som:SOMG_00012"/>
<dbReference type="RefSeq" id="XP_056036278.1">
    <property type="nucleotide sequence ID" value="XM_056178811.1"/>
</dbReference>
<organism evidence="1 2">
    <name type="scientific">Schizosaccharomyces osmophilus</name>
    <dbReference type="NCBI Taxonomy" id="2545709"/>
    <lineage>
        <taxon>Eukaryota</taxon>
        <taxon>Fungi</taxon>
        <taxon>Dikarya</taxon>
        <taxon>Ascomycota</taxon>
        <taxon>Taphrinomycotina</taxon>
        <taxon>Schizosaccharomycetes</taxon>
        <taxon>Schizosaccharomycetales</taxon>
        <taxon>Schizosaccharomycetaceae</taxon>
        <taxon>Schizosaccharomyces</taxon>
    </lineage>
</organism>
<dbReference type="AlphaFoldDB" id="A0AAF0AVI5"/>
<evidence type="ECO:0000313" key="1">
    <source>
        <dbReference type="EMBL" id="WBW72035.1"/>
    </source>
</evidence>
<evidence type="ECO:0000313" key="2">
    <source>
        <dbReference type="Proteomes" id="UP001212411"/>
    </source>
</evidence>
<proteinExistence type="predicted"/>
<dbReference type="Proteomes" id="UP001212411">
    <property type="component" value="Chromosome 1"/>
</dbReference>
<reference evidence="1 2" key="1">
    <citation type="journal article" date="2023" name="G3 (Bethesda)">
        <title>A high-quality reference genome for the fission yeast Schizosaccharomyces osmophilus.</title>
        <authorList>
            <person name="Jia G.S."/>
            <person name="Zhang W.C."/>
            <person name="Liang Y."/>
            <person name="Liu X.H."/>
            <person name="Rhind N."/>
            <person name="Pidoux A."/>
            <person name="Brysch-Herzberg M."/>
            <person name="Du L.L."/>
        </authorList>
    </citation>
    <scope>NUCLEOTIDE SEQUENCE [LARGE SCALE GENOMIC DNA]</scope>
    <source>
        <strain evidence="1 2">CBS 15793</strain>
    </source>
</reference>
<name>A0AAF0AVI5_9SCHI</name>
<dbReference type="GeneID" id="80873500"/>